<dbReference type="KEGG" id="dov:DSCO28_32640"/>
<gene>
    <name evidence="1" type="ORF">DSCO28_32640</name>
</gene>
<dbReference type="RefSeq" id="WP_155323083.1">
    <property type="nucleotide sequence ID" value="NZ_AP021876.1"/>
</dbReference>
<protein>
    <submittedName>
        <fullName evidence="1">Uncharacterized protein</fullName>
    </submittedName>
</protein>
<organism evidence="1 2">
    <name type="scientific">Desulfosarcina ovata subsp. sediminis</name>
    <dbReference type="NCBI Taxonomy" id="885957"/>
    <lineage>
        <taxon>Bacteria</taxon>
        <taxon>Pseudomonadati</taxon>
        <taxon>Thermodesulfobacteriota</taxon>
        <taxon>Desulfobacteria</taxon>
        <taxon>Desulfobacterales</taxon>
        <taxon>Desulfosarcinaceae</taxon>
        <taxon>Desulfosarcina</taxon>
    </lineage>
</organism>
<proteinExistence type="predicted"/>
<dbReference type="EMBL" id="AP021876">
    <property type="protein sequence ID" value="BBO82698.1"/>
    <property type="molecule type" value="Genomic_DNA"/>
</dbReference>
<evidence type="ECO:0000313" key="2">
    <source>
        <dbReference type="Proteomes" id="UP000425960"/>
    </source>
</evidence>
<name>A0A5K7ZKD6_9BACT</name>
<dbReference type="Proteomes" id="UP000425960">
    <property type="component" value="Chromosome"/>
</dbReference>
<accession>A0A5K7ZKD6</accession>
<dbReference type="AlphaFoldDB" id="A0A5K7ZKD6"/>
<sequence length="87" mass="9385">MKTKPAQTTAALAIEQPSADTLSLRLSGSWRIGERIPSIDEVGCQLSAMGSVREVMFDATHLTDWVLRYCTLGIPCLKIHGTASPPS</sequence>
<evidence type="ECO:0000313" key="1">
    <source>
        <dbReference type="EMBL" id="BBO82698.1"/>
    </source>
</evidence>
<reference evidence="1 2" key="1">
    <citation type="submission" date="2019-11" db="EMBL/GenBank/DDBJ databases">
        <title>Comparative genomics of hydrocarbon-degrading Desulfosarcina strains.</title>
        <authorList>
            <person name="Watanabe M."/>
            <person name="Kojima H."/>
            <person name="Fukui M."/>
        </authorList>
    </citation>
    <scope>NUCLEOTIDE SEQUENCE [LARGE SCALE GENOMIC DNA]</scope>
    <source>
        <strain evidence="1 2">28bB2T</strain>
    </source>
</reference>